<dbReference type="AlphaFoldDB" id="A0A183J6J2"/>
<feature type="region of interest" description="Disordered" evidence="1">
    <location>
        <begin position="95"/>
        <end position="181"/>
    </location>
</feature>
<dbReference type="WBParaSite" id="SBAD_0001187601-mRNA-1">
    <property type="protein sequence ID" value="SBAD_0001187601-mRNA-1"/>
    <property type="gene ID" value="SBAD_0001187601"/>
</dbReference>
<sequence>MLLLLHLMYALNVCFVLRRETAVLNVGCFQDRTVNGLLSYSRNPQTNVVPLISSQNMVPPHPPQSMQDMTHFGPKHPSVAALRLEGHASSPVIQRSVSPIGSSSGPPPNSPSSQTRHSPISPTPVTVAPEKFTHGKKTARRKSSAAMFKLEAVYIAREKGNREEARKFNVGEFGDGDGEKK</sequence>
<accession>A0A183J6J2</accession>
<feature type="compositionally biased region" description="Basic and acidic residues" evidence="1">
    <location>
        <begin position="156"/>
        <end position="169"/>
    </location>
</feature>
<name>A0A183J6J2_9BILA</name>
<dbReference type="OrthoDB" id="2403652at2759"/>
<evidence type="ECO:0000256" key="1">
    <source>
        <dbReference type="SAM" id="MobiDB-lite"/>
    </source>
</evidence>
<feature type="compositionally biased region" description="Polar residues" evidence="1">
    <location>
        <begin position="114"/>
        <end position="124"/>
    </location>
</feature>
<gene>
    <name evidence="3" type="ORF">SBAD_LOCUS11490</name>
</gene>
<feature type="chain" id="PRO_5043140417" evidence="2">
    <location>
        <begin position="19"/>
        <end position="181"/>
    </location>
</feature>
<dbReference type="EMBL" id="UZAM01015769">
    <property type="protein sequence ID" value="VDP40489.1"/>
    <property type="molecule type" value="Genomic_DNA"/>
</dbReference>
<keyword evidence="2" id="KW-0732">Signal</keyword>
<proteinExistence type="predicted"/>
<reference evidence="3 4" key="2">
    <citation type="submission" date="2018-11" db="EMBL/GenBank/DDBJ databases">
        <authorList>
            <consortium name="Pathogen Informatics"/>
        </authorList>
    </citation>
    <scope>NUCLEOTIDE SEQUENCE [LARGE SCALE GENOMIC DNA]</scope>
</reference>
<dbReference type="Proteomes" id="UP000270296">
    <property type="component" value="Unassembled WGS sequence"/>
</dbReference>
<evidence type="ECO:0000313" key="4">
    <source>
        <dbReference type="Proteomes" id="UP000270296"/>
    </source>
</evidence>
<protein>
    <submittedName>
        <fullName evidence="3 5">Uncharacterized protein</fullName>
    </submittedName>
</protein>
<feature type="compositionally biased region" description="Basic residues" evidence="1">
    <location>
        <begin position="134"/>
        <end position="143"/>
    </location>
</feature>
<evidence type="ECO:0000313" key="3">
    <source>
        <dbReference type="EMBL" id="VDP40489.1"/>
    </source>
</evidence>
<keyword evidence="4" id="KW-1185">Reference proteome</keyword>
<evidence type="ECO:0000313" key="5">
    <source>
        <dbReference type="WBParaSite" id="SBAD_0001187601-mRNA-1"/>
    </source>
</evidence>
<evidence type="ECO:0000256" key="2">
    <source>
        <dbReference type="SAM" id="SignalP"/>
    </source>
</evidence>
<reference evidence="5" key="1">
    <citation type="submission" date="2016-06" db="UniProtKB">
        <authorList>
            <consortium name="WormBaseParasite"/>
        </authorList>
    </citation>
    <scope>IDENTIFICATION</scope>
</reference>
<organism evidence="5">
    <name type="scientific">Soboliphyme baturini</name>
    <dbReference type="NCBI Taxonomy" id="241478"/>
    <lineage>
        <taxon>Eukaryota</taxon>
        <taxon>Metazoa</taxon>
        <taxon>Ecdysozoa</taxon>
        <taxon>Nematoda</taxon>
        <taxon>Enoplea</taxon>
        <taxon>Dorylaimia</taxon>
        <taxon>Dioctophymatida</taxon>
        <taxon>Dioctophymatoidea</taxon>
        <taxon>Soboliphymatidae</taxon>
        <taxon>Soboliphyme</taxon>
    </lineage>
</organism>
<feature type="signal peptide" evidence="2">
    <location>
        <begin position="1"/>
        <end position="18"/>
    </location>
</feature>